<comment type="caution">
    <text evidence="2">The sequence shown here is derived from an EMBL/GenBank/DDBJ whole genome shotgun (WGS) entry which is preliminary data.</text>
</comment>
<keyword evidence="1" id="KW-0175">Coiled coil</keyword>
<reference evidence="2 3" key="1">
    <citation type="journal article" date="2021" name="Elife">
        <title>Chloroplast acquisition without the gene transfer in kleptoplastic sea slugs, Plakobranchus ocellatus.</title>
        <authorList>
            <person name="Maeda T."/>
            <person name="Takahashi S."/>
            <person name="Yoshida T."/>
            <person name="Shimamura S."/>
            <person name="Takaki Y."/>
            <person name="Nagai Y."/>
            <person name="Toyoda A."/>
            <person name="Suzuki Y."/>
            <person name="Arimoto A."/>
            <person name="Ishii H."/>
            <person name="Satoh N."/>
            <person name="Nishiyama T."/>
            <person name="Hasebe M."/>
            <person name="Maruyama T."/>
            <person name="Minagawa J."/>
            <person name="Obokata J."/>
            <person name="Shigenobu S."/>
        </authorList>
    </citation>
    <scope>NUCLEOTIDE SEQUENCE [LARGE SCALE GENOMIC DNA]</scope>
</reference>
<organism evidence="2 3">
    <name type="scientific">Elysia marginata</name>
    <dbReference type="NCBI Taxonomy" id="1093978"/>
    <lineage>
        <taxon>Eukaryota</taxon>
        <taxon>Metazoa</taxon>
        <taxon>Spiralia</taxon>
        <taxon>Lophotrochozoa</taxon>
        <taxon>Mollusca</taxon>
        <taxon>Gastropoda</taxon>
        <taxon>Heterobranchia</taxon>
        <taxon>Euthyneura</taxon>
        <taxon>Panpulmonata</taxon>
        <taxon>Sacoglossa</taxon>
        <taxon>Placobranchoidea</taxon>
        <taxon>Plakobranchidae</taxon>
        <taxon>Elysia</taxon>
    </lineage>
</organism>
<sequence>MLKDERKEKTNLITSLEDKITSLEDKVKRYALLAKENTSLKETVKNVEASKLYEVNYCLRQKNADLDENICTINAARDKLKEDNDKLEREIVKLKEQVKKEQSLKSKMKRELKEQKETLALVKEEEKLQLREDRHNKFTDGVRLA</sequence>
<dbReference type="Proteomes" id="UP000762676">
    <property type="component" value="Unassembled WGS sequence"/>
</dbReference>
<feature type="coiled-coil region" evidence="1">
    <location>
        <begin position="73"/>
        <end position="129"/>
    </location>
</feature>
<gene>
    <name evidence="2" type="ORF">ElyMa_006068600</name>
</gene>
<accession>A0AAV4GMZ7</accession>
<protein>
    <submittedName>
        <fullName evidence="2">Uncharacterized protein</fullName>
    </submittedName>
</protein>
<dbReference type="EMBL" id="BMAT01012164">
    <property type="protein sequence ID" value="GFR87127.1"/>
    <property type="molecule type" value="Genomic_DNA"/>
</dbReference>
<feature type="coiled-coil region" evidence="1">
    <location>
        <begin position="6"/>
        <end position="33"/>
    </location>
</feature>
<name>A0AAV4GMZ7_9GAST</name>
<evidence type="ECO:0000313" key="3">
    <source>
        <dbReference type="Proteomes" id="UP000762676"/>
    </source>
</evidence>
<dbReference type="AlphaFoldDB" id="A0AAV4GMZ7"/>
<evidence type="ECO:0000313" key="2">
    <source>
        <dbReference type="EMBL" id="GFR87127.1"/>
    </source>
</evidence>
<proteinExistence type="predicted"/>
<keyword evidence="3" id="KW-1185">Reference proteome</keyword>
<evidence type="ECO:0000256" key="1">
    <source>
        <dbReference type="SAM" id="Coils"/>
    </source>
</evidence>